<keyword evidence="7" id="KW-1185">Reference proteome</keyword>
<evidence type="ECO:0000313" key="7">
    <source>
        <dbReference type="Proteomes" id="UP001623232"/>
    </source>
</evidence>
<reference evidence="6 7" key="1">
    <citation type="submission" date="2023-04" db="EMBL/GenBank/DDBJ databases">
        <title>Complete genome sequence of Alisedimentitalea scapharcae.</title>
        <authorList>
            <person name="Rong J.-C."/>
            <person name="Yi M.-L."/>
            <person name="Zhao Q."/>
        </authorList>
    </citation>
    <scope>NUCLEOTIDE SEQUENCE [LARGE SCALE GENOMIC DNA]</scope>
    <source>
        <strain evidence="6 7">KCTC 42119</strain>
        <plasmid evidence="6 7">unnamed4</plasmid>
    </source>
</reference>
<accession>A0ABZ2XYC9</accession>
<evidence type="ECO:0000256" key="3">
    <source>
        <dbReference type="ARBA" id="ARBA00022801"/>
    </source>
</evidence>
<evidence type="ECO:0000259" key="5">
    <source>
        <dbReference type="Pfam" id="PF24827"/>
    </source>
</evidence>
<feature type="domain" description="Succinylglutamate desuccinylase/Aspartoacylase catalytic" evidence="5">
    <location>
        <begin position="48"/>
        <end position="236"/>
    </location>
</feature>
<dbReference type="PIRSF" id="PIRSF039012">
    <property type="entry name" value="ASP"/>
    <property type="match status" value="1"/>
</dbReference>
<name>A0ABZ2XYC9_9RHOB</name>
<dbReference type="Pfam" id="PF24827">
    <property type="entry name" value="AstE_AspA_cat"/>
    <property type="match status" value="1"/>
</dbReference>
<gene>
    <name evidence="6" type="ORF">QEZ52_21340</name>
</gene>
<proteinExistence type="predicted"/>
<dbReference type="PANTHER" id="PTHR37326:SF1">
    <property type="entry name" value="BLL3975 PROTEIN"/>
    <property type="match status" value="1"/>
</dbReference>
<protein>
    <submittedName>
        <fullName evidence="6">Succinylglutamate desuccinylase/aspartoacylase family protein</fullName>
    </submittedName>
</protein>
<dbReference type="InterPro" id="IPR043795">
    <property type="entry name" value="N-alpha-Ac-DABA-like"/>
</dbReference>
<evidence type="ECO:0000313" key="6">
    <source>
        <dbReference type="EMBL" id="WZK91115.1"/>
    </source>
</evidence>
<comment type="cofactor">
    <cofactor evidence="1">
        <name>Zn(2+)</name>
        <dbReference type="ChEBI" id="CHEBI:29105"/>
    </cofactor>
</comment>
<dbReference type="EMBL" id="CP123585">
    <property type="protein sequence ID" value="WZK91115.1"/>
    <property type="molecule type" value="Genomic_DNA"/>
</dbReference>
<dbReference type="SUPFAM" id="SSF53187">
    <property type="entry name" value="Zn-dependent exopeptidases"/>
    <property type="match status" value="1"/>
</dbReference>
<keyword evidence="4" id="KW-0862">Zinc</keyword>
<sequence length="336" mass="35476">MLTHGPVRTSFDFDAPGKRSGFLDLTHSSNDLAFSAIRVPVGVINGGDGPTVLMSAGNHGDEYEGQVILHQLMQTLDPGDIQGRIIFLPALNTPAVRARARVSPLDGGNMNRSFPGNPTSGPTAAIAAFVNAHLIGRADVVLDYHSGGTATEYVDCGFLCVGPDATLNAANLELAHVFGAPFTMVCPIDGTGGDFDTAAYLQNTRFLSCELGGLGRFSPAAFQIGWDATRRVLSHLGLIQKETTPPKTRFMDISGHSSFTSAAHHGLAQLHVSPGDQVAVGDLLATLHDLHNFGEQRAAYHADRAGVISICRRNPVVAPGDHLCLLSAEIPAKDVL</sequence>
<geneLocation type="plasmid" evidence="6 7">
    <name>unnamed4</name>
</geneLocation>
<keyword evidence="2" id="KW-0479">Metal-binding</keyword>
<dbReference type="RefSeq" id="WP_343211822.1">
    <property type="nucleotide sequence ID" value="NZ_CP123585.1"/>
</dbReference>
<keyword evidence="6" id="KW-0614">Plasmid</keyword>
<keyword evidence="3" id="KW-0378">Hydrolase</keyword>
<dbReference type="CDD" id="cd06252">
    <property type="entry name" value="M14_ASTE_ASPA-like"/>
    <property type="match status" value="1"/>
</dbReference>
<dbReference type="Proteomes" id="UP001623232">
    <property type="component" value="Plasmid unnamed4"/>
</dbReference>
<dbReference type="InterPro" id="IPR055438">
    <property type="entry name" value="AstE_AspA_cat"/>
</dbReference>
<dbReference type="PANTHER" id="PTHR37326">
    <property type="entry name" value="BLL3975 PROTEIN"/>
    <property type="match status" value="1"/>
</dbReference>
<evidence type="ECO:0000256" key="4">
    <source>
        <dbReference type="ARBA" id="ARBA00022833"/>
    </source>
</evidence>
<dbReference type="InterPro" id="IPR053138">
    <property type="entry name" value="N-alpha-Ac-DABA_deacetylase"/>
</dbReference>
<evidence type="ECO:0000256" key="2">
    <source>
        <dbReference type="ARBA" id="ARBA00022723"/>
    </source>
</evidence>
<dbReference type="Gene3D" id="3.40.630.10">
    <property type="entry name" value="Zn peptidases"/>
    <property type="match status" value="1"/>
</dbReference>
<organism evidence="6 7">
    <name type="scientific">Aliisedimentitalea scapharcae</name>
    <dbReference type="NCBI Taxonomy" id="1524259"/>
    <lineage>
        <taxon>Bacteria</taxon>
        <taxon>Pseudomonadati</taxon>
        <taxon>Pseudomonadota</taxon>
        <taxon>Alphaproteobacteria</taxon>
        <taxon>Rhodobacterales</taxon>
        <taxon>Roseobacteraceae</taxon>
        <taxon>Aliisedimentitalea</taxon>
    </lineage>
</organism>
<evidence type="ECO:0000256" key="1">
    <source>
        <dbReference type="ARBA" id="ARBA00001947"/>
    </source>
</evidence>